<dbReference type="GO" id="GO:1901135">
    <property type="term" value="P:carbohydrate derivative metabolic process"/>
    <property type="evidence" value="ECO:0007669"/>
    <property type="project" value="UniProtKB-ARBA"/>
</dbReference>
<dbReference type="InterPro" id="IPR036439">
    <property type="entry name" value="Dockerin_dom_sf"/>
</dbReference>
<evidence type="ECO:0000256" key="1">
    <source>
        <dbReference type="ARBA" id="ARBA00022801"/>
    </source>
</evidence>
<dbReference type="Gene3D" id="1.10.1330.10">
    <property type="entry name" value="Dockerin domain"/>
    <property type="match status" value="1"/>
</dbReference>
<dbReference type="InterPro" id="IPR018247">
    <property type="entry name" value="EF_Hand_1_Ca_BS"/>
</dbReference>
<dbReference type="SUPFAM" id="SSF63446">
    <property type="entry name" value="Type I dockerin domain"/>
    <property type="match status" value="1"/>
</dbReference>
<sequence length="1362" mass="150246">MSKRILSLMISMVIFTGAFYGIGSSKVDAAGTDNAGYEIYPIPHEQTFSGTHFVMTDEVNLVIEDDIDESTRNFLYKILDSKSIDATVSQATVANKTNILIGTKGSKGIVDSYFGANITYNAEIFNKEDAYVLAIDNNMALNGTIAILGASTDASYYGLATLKMIFDQMSGKDLLSVKYEDYADAKWRGFIEGFYGFPWSHQDRISLMRFGGQIKMNSYIFAPKDDPYHNSAWRTLYPAAELAKVKELVDVGHESKTQFIWAIHPGFSMINWNNYDAELKTLLTKLDQLYSVGVRQFGLFMDDISTSQSLTDKDKHVKLVTDVANWVTSKADVKSLIYCPPFYNQAWTGESGKPYLQALRAVPANVEIMWTGKDVIGSVNVTDNQWAKNEIGRDPYIWLNYPVNGYKKNKLLLGQVEMLQPNTHNFSGIVSNPLEQAELSKVALFGVADYTWNVDDFNKEQSWFDSFKYISPEVASEYNIIAHHMSDPSPNGRGVVFDETENLKAKLETFLSTYSSGASVSGIGSELIGEFDQIVTAIQGFKVKNKNQNLLDEIDPWLNCLKLVVLSNKYVVQSAIALQNDDKNGAWEALAKATNAMTESQKFTRAVIDDKPQIVEAGSKRLVPFANELIQKLDKEIYSSLDPTVITSLAMSSYGAPAAIKNMVDGNLSTYYYNQTIQKNGDWYGIDFGKSVKVNDLRIIQGRTDTDQDIFQRGVLEYSIDGKSWTSIGEERSGYRIFVKELDVDARYVRYRLTHAGIPGGKPDLWTAVREFTVNSDHGKAGIYSNVLALAEVPVESSAAGVDLSNVSNITLEPSQYVGIKLSSIENISGITVSSSDDGSVLESSKNGVEWQVVSPGSSIYPSASYIRLINKSDQVFSFNLTSLQVKFQKFVDPVITHNYESVYEGNLAGVYDGKIDAKVWFRGRQTPGRFVQVDMGGVVDVQNAAVVINDGEADYFRQGNLQLSVDGVTWETIHTFGNPGDISLNFPEHVAPYRYKRVQVDHKPARFIRLYTTVDRAGWLSLNEILVNEGIEKPGTESPVIQSQPLGASGNEAVYAADQQLSTYYTPKDNSQSGSLVYQVFKHTELSQIIVLQSPTAISNATVSVRDEAGWHQAGQLSQGYNAINTTAYAHVLELKLEWSGPVKPIVHEIIPIQRDVEVVLPTLLTTVLSAPTIVAGGTPFDVQFGLKSVTNSVYAQDITIQHDPEVLEFKSVKSIKNGVKLVTMNEDTSGQIRFIVISEGPDHAVTGDAQLLELSFEAKMLTQQITSSISVSSAIVADGEGKETEAAVSSAQIQVTKENGILGDVNQDNKVTIGDLALVAVHYGKDSSSPDWQQVKNADVNRDGLINIVDLALVARKIVE</sequence>
<dbReference type="Gene3D" id="2.60.40.680">
    <property type="match status" value="1"/>
</dbReference>
<keyword evidence="2 4" id="KW-0326">Glycosidase</keyword>
<evidence type="ECO:0000256" key="4">
    <source>
        <dbReference type="PROSITE-ProRule" id="PRU01353"/>
    </source>
</evidence>
<dbReference type="SUPFAM" id="SSF140657">
    <property type="entry name" value="Hyaluronidase post-catalytic domain-like"/>
    <property type="match status" value="1"/>
</dbReference>
<dbReference type="GO" id="GO:0030246">
    <property type="term" value="F:carbohydrate binding"/>
    <property type="evidence" value="ECO:0007669"/>
    <property type="project" value="InterPro"/>
</dbReference>
<dbReference type="Pfam" id="PF00754">
    <property type="entry name" value="F5_F8_type_C"/>
    <property type="match status" value="1"/>
</dbReference>
<dbReference type="InterPro" id="IPR051822">
    <property type="entry name" value="Glycosyl_Hydrolase_84"/>
</dbReference>
<dbReference type="SUPFAM" id="SSF49384">
    <property type="entry name" value="Carbohydrate-binding domain"/>
    <property type="match status" value="1"/>
</dbReference>
<evidence type="ECO:0000259" key="7">
    <source>
        <dbReference type="PROSITE" id="PS52009"/>
    </source>
</evidence>
<evidence type="ECO:0000256" key="2">
    <source>
        <dbReference type="ARBA" id="ARBA00023295"/>
    </source>
</evidence>
<feature type="active site" description="Proton donor" evidence="4">
    <location>
        <position position="303"/>
    </location>
</feature>
<dbReference type="Gene3D" id="1.20.58.460">
    <property type="entry name" value="Hyaluronidase post-catalytic domain-like"/>
    <property type="match status" value="1"/>
</dbReference>
<keyword evidence="1 4" id="KW-0378">Hydrolase</keyword>
<dbReference type="InterPro" id="IPR015882">
    <property type="entry name" value="HEX_bac_N"/>
</dbReference>
<evidence type="ECO:0000259" key="6">
    <source>
        <dbReference type="PROSITE" id="PS51766"/>
    </source>
</evidence>
<dbReference type="Gene3D" id="3.20.20.80">
    <property type="entry name" value="Glycosidases"/>
    <property type="match status" value="1"/>
</dbReference>
<dbReference type="Pfam" id="PF00404">
    <property type="entry name" value="Dockerin_1"/>
    <property type="match status" value="1"/>
</dbReference>
<dbReference type="PANTHER" id="PTHR13170:SF16">
    <property type="entry name" value="PROTEIN O-GLCNACASE"/>
    <property type="match status" value="1"/>
</dbReference>
<dbReference type="InterPro" id="IPR016134">
    <property type="entry name" value="Dockerin_dom"/>
</dbReference>
<protein>
    <recommendedName>
        <fullName evidence="3">Beta-N-acetylhexosaminidase</fullName>
    </recommendedName>
</protein>
<accession>A0A168PKD7</accession>
<gene>
    <name evidence="8" type="ORF">PBAT_09295</name>
</gene>
<dbReference type="InterPro" id="IPR008979">
    <property type="entry name" value="Galactose-bd-like_sf"/>
</dbReference>
<dbReference type="CDD" id="cd14254">
    <property type="entry name" value="Dockerin_II"/>
    <property type="match status" value="1"/>
</dbReference>
<dbReference type="InterPro" id="IPR049019">
    <property type="entry name" value="NagJ-like_helical"/>
</dbReference>
<dbReference type="SUPFAM" id="SSF49785">
    <property type="entry name" value="Galactose-binding domain-like"/>
    <property type="match status" value="2"/>
</dbReference>
<dbReference type="PANTHER" id="PTHR13170">
    <property type="entry name" value="O-GLCNACASE"/>
    <property type="match status" value="1"/>
</dbReference>
<comment type="similarity">
    <text evidence="4">Belongs to the glycosyl hydrolase 84 family.</text>
</comment>
<dbReference type="GO" id="GO:0000272">
    <property type="term" value="P:polysaccharide catabolic process"/>
    <property type="evidence" value="ECO:0007669"/>
    <property type="project" value="InterPro"/>
</dbReference>
<keyword evidence="9" id="KW-1185">Reference proteome</keyword>
<evidence type="ECO:0000313" key="8">
    <source>
        <dbReference type="EMBL" id="OAB46849.1"/>
    </source>
</evidence>
<dbReference type="Gene3D" id="3.30.379.10">
    <property type="entry name" value="Chitobiase/beta-hexosaminidase domain 2-like"/>
    <property type="match status" value="1"/>
</dbReference>
<dbReference type="PROSITE" id="PS51766">
    <property type="entry name" value="DOCKERIN"/>
    <property type="match status" value="1"/>
</dbReference>
<evidence type="ECO:0000256" key="3">
    <source>
        <dbReference type="ARBA" id="ARBA00030512"/>
    </source>
</evidence>
<feature type="domain" description="Dockerin" evidence="6">
    <location>
        <begin position="1300"/>
        <end position="1362"/>
    </location>
</feature>
<dbReference type="InterPro" id="IPR008965">
    <property type="entry name" value="CBM2/CBM3_carb-bd_dom_sf"/>
</dbReference>
<dbReference type="InterPro" id="IPR002102">
    <property type="entry name" value="Cohesin_dom"/>
</dbReference>
<dbReference type="OrthoDB" id="9760892at2"/>
<dbReference type="InterPro" id="IPR017853">
    <property type="entry name" value="GH"/>
</dbReference>
<dbReference type="PROSITE" id="PS52009">
    <property type="entry name" value="GH84"/>
    <property type="match status" value="1"/>
</dbReference>
<evidence type="ECO:0000259" key="5">
    <source>
        <dbReference type="PROSITE" id="PS50022"/>
    </source>
</evidence>
<dbReference type="EMBL" id="LVJI01000014">
    <property type="protein sequence ID" value="OAB46849.1"/>
    <property type="molecule type" value="Genomic_DNA"/>
</dbReference>
<feature type="domain" description="GH84" evidence="7">
    <location>
        <begin position="186"/>
        <end position="455"/>
    </location>
</feature>
<dbReference type="InterPro" id="IPR000421">
    <property type="entry name" value="FA58C"/>
</dbReference>
<dbReference type="Proteomes" id="UP000077355">
    <property type="component" value="Unassembled WGS sequence"/>
</dbReference>
<dbReference type="Pfam" id="PF21774">
    <property type="entry name" value="NagJ_C"/>
    <property type="match status" value="1"/>
</dbReference>
<dbReference type="Pfam" id="PF07555">
    <property type="entry name" value="NAGidase"/>
    <property type="match status" value="1"/>
</dbReference>
<dbReference type="PROSITE" id="PS00018">
    <property type="entry name" value="EF_HAND_1"/>
    <property type="match status" value="1"/>
</dbReference>
<dbReference type="CDD" id="cd08547">
    <property type="entry name" value="Type_II_cohesin"/>
    <property type="match status" value="1"/>
</dbReference>
<dbReference type="SUPFAM" id="SSF55545">
    <property type="entry name" value="beta-N-acetylhexosaminidase-like domain"/>
    <property type="match status" value="1"/>
</dbReference>
<dbReference type="GO" id="GO:0015929">
    <property type="term" value="F:hexosaminidase activity"/>
    <property type="evidence" value="ECO:0007669"/>
    <property type="project" value="UniProtKB-ARBA"/>
</dbReference>
<name>A0A168PKD7_9BACL</name>
<dbReference type="InterPro" id="IPR011496">
    <property type="entry name" value="O-GlcNAcase_cat"/>
</dbReference>
<dbReference type="Pfam" id="PF02838">
    <property type="entry name" value="Glyco_hydro_20b"/>
    <property type="match status" value="1"/>
</dbReference>
<dbReference type="SUPFAM" id="SSF51445">
    <property type="entry name" value="(Trans)glycosidases"/>
    <property type="match status" value="1"/>
</dbReference>
<dbReference type="Pfam" id="PF00963">
    <property type="entry name" value="Cohesin"/>
    <property type="match status" value="1"/>
</dbReference>
<dbReference type="RefSeq" id="WP_068648801.1">
    <property type="nucleotide sequence ID" value="NZ_CP043611.1"/>
</dbReference>
<comment type="caution">
    <text evidence="8">The sequence shown here is derived from an EMBL/GenBank/DDBJ whole genome shotgun (WGS) entry which is preliminary data.</text>
</comment>
<dbReference type="Gene3D" id="2.60.120.260">
    <property type="entry name" value="Galactose-binding domain-like"/>
    <property type="match status" value="2"/>
</dbReference>
<proteinExistence type="inferred from homology"/>
<feature type="domain" description="F5/8 type C" evidence="5">
    <location>
        <begin position="626"/>
        <end position="751"/>
    </location>
</feature>
<organism evidence="8 9">
    <name type="scientific">Paenibacillus antarcticus</name>
    <dbReference type="NCBI Taxonomy" id="253703"/>
    <lineage>
        <taxon>Bacteria</taxon>
        <taxon>Bacillati</taxon>
        <taxon>Bacillota</taxon>
        <taxon>Bacilli</taxon>
        <taxon>Bacillales</taxon>
        <taxon>Paenibacillaceae</taxon>
        <taxon>Paenibacillus</taxon>
    </lineage>
</organism>
<dbReference type="PROSITE" id="PS50022">
    <property type="entry name" value="FA58C_3"/>
    <property type="match status" value="1"/>
</dbReference>
<reference evidence="8 9" key="1">
    <citation type="submission" date="2016-03" db="EMBL/GenBank/DDBJ databases">
        <title>Draft genome sequence of Paenibacillus antarcticus CECT 5836.</title>
        <authorList>
            <person name="Shin S.-K."/>
            <person name="Yi H."/>
        </authorList>
    </citation>
    <scope>NUCLEOTIDE SEQUENCE [LARGE SCALE GENOMIC DNA]</scope>
    <source>
        <strain evidence="8 9">CECT 5836</strain>
    </source>
</reference>
<dbReference type="InterPro" id="IPR029018">
    <property type="entry name" value="Hex-like_dom2"/>
</dbReference>
<dbReference type="InterPro" id="IPR002105">
    <property type="entry name" value="Dockerin_1_rpt"/>
</dbReference>
<evidence type="ECO:0000313" key="9">
    <source>
        <dbReference type="Proteomes" id="UP000077355"/>
    </source>
</evidence>